<evidence type="ECO:0000313" key="3">
    <source>
        <dbReference type="Proteomes" id="UP000325598"/>
    </source>
</evidence>
<dbReference type="Proteomes" id="UP000325598">
    <property type="component" value="Unassembled WGS sequence"/>
</dbReference>
<comment type="caution">
    <text evidence="2">The sequence shown here is derived from an EMBL/GenBank/DDBJ whole genome shotgun (WGS) entry which is preliminary data.</text>
</comment>
<feature type="region of interest" description="Disordered" evidence="1">
    <location>
        <begin position="1"/>
        <end position="23"/>
    </location>
</feature>
<accession>A0A5J4LHS8</accession>
<dbReference type="RefSeq" id="WP_158101164.1">
    <property type="nucleotide sequence ID" value="NZ_BLAG01000020.1"/>
</dbReference>
<dbReference type="GeneID" id="96750185"/>
<keyword evidence="3" id="KW-1185">Reference proteome</keyword>
<evidence type="ECO:0000313" key="2">
    <source>
        <dbReference type="EMBL" id="GES33653.1"/>
    </source>
</evidence>
<evidence type="ECO:0000256" key="1">
    <source>
        <dbReference type="SAM" id="MobiDB-lite"/>
    </source>
</evidence>
<organism evidence="2 3">
    <name type="scientific">Streptomyces angustmyceticus</name>
    <dbReference type="NCBI Taxonomy" id="285578"/>
    <lineage>
        <taxon>Bacteria</taxon>
        <taxon>Bacillati</taxon>
        <taxon>Actinomycetota</taxon>
        <taxon>Actinomycetes</taxon>
        <taxon>Kitasatosporales</taxon>
        <taxon>Streptomycetaceae</taxon>
        <taxon>Streptomyces</taxon>
    </lineage>
</organism>
<protein>
    <submittedName>
        <fullName evidence="2">Uncharacterized protein</fullName>
    </submittedName>
</protein>
<name>A0A5J4LHS8_9ACTN</name>
<reference evidence="2 3" key="1">
    <citation type="submission" date="2019-10" db="EMBL/GenBank/DDBJ databases">
        <title>Whole genome shotgun sequence of Streptomyces angustmyceticus NBRC 3934.</title>
        <authorList>
            <person name="Hosoyama A."/>
            <person name="Ichikawa N."/>
            <person name="Kimura A."/>
            <person name="Kitahashi Y."/>
            <person name="Komaki H."/>
            <person name="Uohara A."/>
        </authorList>
    </citation>
    <scope>NUCLEOTIDE SEQUENCE [LARGE SCALE GENOMIC DNA]</scope>
    <source>
        <strain evidence="2 3">NBRC 3934</strain>
    </source>
</reference>
<dbReference type="AlphaFoldDB" id="A0A5J4LHS8"/>
<proteinExistence type="predicted"/>
<sequence length="56" mass="6327">MRDFAHASRFSTSRVDDLPQQHPDIGWPALRTLSKGQRSPLAALCTGRGRLRPERL</sequence>
<gene>
    <name evidence="2" type="ORF">San01_61410</name>
</gene>
<dbReference type="EMBL" id="BLAG01000020">
    <property type="protein sequence ID" value="GES33653.1"/>
    <property type="molecule type" value="Genomic_DNA"/>
</dbReference>